<feature type="region of interest" description="Disordered" evidence="4">
    <location>
        <begin position="658"/>
        <end position="702"/>
    </location>
</feature>
<evidence type="ECO:0000313" key="6">
    <source>
        <dbReference type="EMBL" id="BAR63358.1"/>
    </source>
</evidence>
<feature type="region of interest" description="Disordered" evidence="4">
    <location>
        <begin position="488"/>
        <end position="544"/>
    </location>
</feature>
<feature type="region of interest" description="Disordered" evidence="4">
    <location>
        <begin position="737"/>
        <end position="767"/>
    </location>
</feature>
<dbReference type="InterPro" id="IPR003653">
    <property type="entry name" value="Peptidase_C48_C"/>
</dbReference>
<feature type="domain" description="Ubiquitin-like protease family profile" evidence="5">
    <location>
        <begin position="841"/>
        <end position="1048"/>
    </location>
</feature>
<dbReference type="AlphaFoldDB" id="A0A0E4BXB6"/>
<dbReference type="PROSITE" id="PS50600">
    <property type="entry name" value="ULP_PROTEASE"/>
    <property type="match status" value="1"/>
</dbReference>
<keyword evidence="1" id="KW-0645">Protease</keyword>
<name>A0A0E4BXB6_9BRAD</name>
<evidence type="ECO:0000256" key="4">
    <source>
        <dbReference type="SAM" id="MobiDB-lite"/>
    </source>
</evidence>
<feature type="region of interest" description="Disordered" evidence="4">
    <location>
        <begin position="341"/>
        <end position="360"/>
    </location>
</feature>
<feature type="compositionally biased region" description="Low complexity" evidence="4">
    <location>
        <begin position="23"/>
        <end position="37"/>
    </location>
</feature>
<evidence type="ECO:0000256" key="1">
    <source>
        <dbReference type="ARBA" id="ARBA00022670"/>
    </source>
</evidence>
<dbReference type="GO" id="GO:0008234">
    <property type="term" value="F:cysteine-type peptidase activity"/>
    <property type="evidence" value="ECO:0007669"/>
    <property type="project" value="UniProtKB-KW"/>
</dbReference>
<feature type="compositionally biased region" description="Low complexity" evidence="4">
    <location>
        <begin position="662"/>
        <end position="674"/>
    </location>
</feature>
<feature type="region of interest" description="Disordered" evidence="4">
    <location>
        <begin position="779"/>
        <end position="798"/>
    </location>
</feature>
<dbReference type="Proteomes" id="UP000063308">
    <property type="component" value="Plasmid pNK6b"/>
</dbReference>
<dbReference type="GO" id="GO:0000338">
    <property type="term" value="P:protein deneddylation"/>
    <property type="evidence" value="ECO:0007669"/>
    <property type="project" value="TreeGrafter"/>
</dbReference>
<evidence type="ECO:0000256" key="2">
    <source>
        <dbReference type="ARBA" id="ARBA00022801"/>
    </source>
</evidence>
<feature type="compositionally biased region" description="Polar residues" evidence="4">
    <location>
        <begin position="7"/>
        <end position="18"/>
    </location>
</feature>
<dbReference type="PANTHER" id="PTHR46468">
    <property type="entry name" value="SENTRIN-SPECIFIC PROTEASE 8"/>
    <property type="match status" value="1"/>
</dbReference>
<dbReference type="InterPro" id="IPR038765">
    <property type="entry name" value="Papain-like_cys_pep_sf"/>
</dbReference>
<dbReference type="EMBL" id="AP014686">
    <property type="protein sequence ID" value="BAR63358.1"/>
    <property type="molecule type" value="Genomic_DNA"/>
</dbReference>
<proteinExistence type="predicted"/>
<feature type="compositionally biased region" description="Polar residues" evidence="4">
    <location>
        <begin position="54"/>
        <end position="66"/>
    </location>
</feature>
<dbReference type="GO" id="GO:0006508">
    <property type="term" value="P:proteolysis"/>
    <property type="evidence" value="ECO:0007669"/>
    <property type="project" value="UniProtKB-KW"/>
</dbReference>
<keyword evidence="2" id="KW-0378">Hydrolase</keyword>
<sequence length="1078" mass="116437">MDRHNYDPTNVTASSQVQHDLLQEQQAGQAGQEAFEQQLHEARQADTAMPDRGNTPNVSSDGQQSPDEPIGALAGSNLLPSEKVLIKDGHDTAELRPTNRPRTPDYPQAVAIERQLSEVANSVGGGGAMPGASAPQPAQLTLVSIAGTKRKQPLYSKDALVVLGFREALIEGKLAESFVQRIVGPLLSFGRWLCVNNKTGIVARLDNNSLTDGGDVFQHNGNSDLILALDHLRTWRSTGRVPRPAPVRKRQKASTVYPHVSGCDRELIREVAQGVIASRKLKDAVANGYTRNLNRLANDLGERGLSLDGSSDAFLLAHAKEIFKGDKLMRAAVGALREHRAPNAPGASSIGGRPPLPPADGDEGLIKGAISHALESNKLSSTTAQSYDWALRKFSRELGLDGDSLSALDHVALRVNADRLFRNVGWKMVLDGGLKALREYRQAKASGPSVEGASGADGSQQGAGEATQSPMVDVDPEELRQLLDDEADEPPIMADDPELLPPEQELPEETQGPRDHQSGPLSALEPSVRDDHAPEPAESFPDLSGHRDLQQAAHELMGALEWSNFLPSEEVLINDEHGTAELRPAKRPRTLDNPQEVAIQGMLIGNGNSGGRVLMQAPIHQVGARPWDAAAQHSAPQEAVSSPVVIPAENYDQDLLWGGADEAASPPSREASASHPQAPDSREAVHPLNWPHNHQGALDEMTGRNLLPSRQEGRIEAMVHPNPFELRDDLVPTPDFRPLFAGTVPGHHQGDRQPGSPQGLSLVPASSDDEALACEELSRRQMQEPASPSTGRAPSDIYGGLESLVDLTTFTPSDLRDDAHFAPAPSARARSDNYGALDPFIDLTAPTLSPLRDDAVSVPVFPSTSADAQIVALNPTASSRGLVLDDEQWLGDEHILRDYQLLEQDLLRHPLDIPTLDIAARTRLVDPTVAHNLLRSPNDTVVELALQRIVYDDNGNDTADFLFLPVNDADPTDPRCQGNHWSLLFVDRRDRNSPIAYHYDSFWGFNETSADHLAGRLGLPGDSVQAGMAQQQNGWDCGVFVVDGTRALVRGLVAGQRGLQNLSNLSVSRPALQTRLRG</sequence>
<feature type="compositionally biased region" description="Low complexity" evidence="4">
    <location>
        <begin position="451"/>
        <end position="466"/>
    </location>
</feature>
<evidence type="ECO:0000256" key="3">
    <source>
        <dbReference type="ARBA" id="ARBA00022807"/>
    </source>
</evidence>
<dbReference type="Gene3D" id="3.40.395.10">
    <property type="entry name" value="Adenoviral Proteinase, Chain A"/>
    <property type="match status" value="1"/>
</dbReference>
<feature type="region of interest" description="Disordered" evidence="4">
    <location>
        <begin position="1"/>
        <end position="79"/>
    </location>
</feature>
<dbReference type="SUPFAM" id="SSF54001">
    <property type="entry name" value="Cysteine proteinases"/>
    <property type="match status" value="1"/>
</dbReference>
<feature type="region of interest" description="Disordered" evidence="4">
    <location>
        <begin position="445"/>
        <end position="473"/>
    </location>
</feature>
<keyword evidence="3" id="KW-0788">Thiol protease</keyword>
<gene>
    <name evidence="6" type="ORF">NK6_b_164</name>
</gene>
<reference evidence="6 7" key="1">
    <citation type="submission" date="2014-11" db="EMBL/GenBank/DDBJ databases">
        <title>Symbiosis island explosion on the genome of extra-slow-growing strains of soybean bradyrhizobia with massive insertion sequences.</title>
        <authorList>
            <person name="Iida T."/>
            <person name="Minamisawa K."/>
        </authorList>
    </citation>
    <scope>NUCLEOTIDE SEQUENCE [LARGE SCALE GENOMIC DNA]</scope>
    <source>
        <strain evidence="6 7">NK6</strain>
        <plasmid evidence="7">pNK6b DNA</plasmid>
    </source>
</reference>
<dbReference type="InterPro" id="IPR044613">
    <property type="entry name" value="Nep1/2-like"/>
</dbReference>
<dbReference type="GO" id="GO:0019784">
    <property type="term" value="F:deNEDDylase activity"/>
    <property type="evidence" value="ECO:0007669"/>
    <property type="project" value="InterPro"/>
</dbReference>
<evidence type="ECO:0000313" key="7">
    <source>
        <dbReference type="Proteomes" id="UP000063308"/>
    </source>
</evidence>
<accession>A0A0E4BXB6</accession>
<organism evidence="6 7">
    <name type="scientific">Bradyrhizobium diazoefficiens</name>
    <dbReference type="NCBI Taxonomy" id="1355477"/>
    <lineage>
        <taxon>Bacteria</taxon>
        <taxon>Pseudomonadati</taxon>
        <taxon>Pseudomonadota</taxon>
        <taxon>Alphaproteobacteria</taxon>
        <taxon>Hyphomicrobiales</taxon>
        <taxon>Nitrobacteraceae</taxon>
        <taxon>Bradyrhizobium</taxon>
    </lineage>
</organism>
<keyword evidence="6" id="KW-0614">Plasmid</keyword>
<dbReference type="PANTHER" id="PTHR46468:SF1">
    <property type="entry name" value="SENTRIN-SPECIFIC PROTEASE 8"/>
    <property type="match status" value="1"/>
</dbReference>
<protein>
    <recommendedName>
        <fullName evidence="5">Ubiquitin-like protease family profile domain-containing protein</fullName>
    </recommendedName>
</protein>
<geneLocation type="plasmid" evidence="7">
    <name>pNK6b DNA</name>
</geneLocation>
<evidence type="ECO:0000259" key="5">
    <source>
        <dbReference type="PROSITE" id="PS50600"/>
    </source>
</evidence>